<dbReference type="Ensembl" id="ENSLLTT00000021187.1">
    <property type="protein sequence ID" value="ENSLLTP00000020432.1"/>
    <property type="gene ID" value="ENSLLTG00000015303.1"/>
</dbReference>
<dbReference type="Gene3D" id="3.40.1000.10">
    <property type="entry name" value="Mog1/PsbP, alpha/beta/alpha sandwich"/>
    <property type="match status" value="1"/>
</dbReference>
<dbReference type="PANTHER" id="PTHR31428:SF3">
    <property type="entry name" value="HEMOJUVELIN"/>
    <property type="match status" value="1"/>
</dbReference>
<dbReference type="GO" id="GO:0098552">
    <property type="term" value="C:side of membrane"/>
    <property type="evidence" value="ECO:0007669"/>
    <property type="project" value="UniProtKB-KW"/>
</dbReference>
<keyword evidence="7" id="KW-0068">Autocatalytic cleavage</keyword>
<protein>
    <recommendedName>
        <fullName evidence="14">Hemojuvelin</fullName>
    </recommendedName>
    <alternativeName>
        <fullName evidence="16">Hemojuvelin BMP coreceptor</fullName>
    </alternativeName>
    <alternativeName>
        <fullName evidence="15">RGM domain family member C</fullName>
    </alternativeName>
</protein>
<dbReference type="PANTHER" id="PTHR31428">
    <property type="entry name" value="RGM DOMAIN FAMILY MEMBER DRAG-1"/>
    <property type="match status" value="1"/>
</dbReference>
<feature type="chain" id="PRO_5034321672" description="Hemojuvelin" evidence="17">
    <location>
        <begin position="40"/>
        <end position="407"/>
    </location>
</feature>
<evidence type="ECO:0000256" key="2">
    <source>
        <dbReference type="ARBA" id="ARBA00005321"/>
    </source>
</evidence>
<dbReference type="Pfam" id="PF06535">
    <property type="entry name" value="RGM_N"/>
    <property type="match status" value="1"/>
</dbReference>
<reference evidence="20" key="2">
    <citation type="submission" date="2025-09" db="UniProtKB">
        <authorList>
            <consortium name="Ensembl"/>
        </authorList>
    </citation>
    <scope>IDENTIFICATION</scope>
</reference>
<dbReference type="AlphaFoldDB" id="A0A8C5SLQ2"/>
<keyword evidence="11" id="KW-0449">Lipoprotein</keyword>
<dbReference type="InterPro" id="IPR009496">
    <property type="entry name" value="RGM_C"/>
</dbReference>
<dbReference type="InterPro" id="IPR010536">
    <property type="entry name" value="RGM_N"/>
</dbReference>
<evidence type="ECO:0000256" key="9">
    <source>
        <dbReference type="ARBA" id="ARBA00023157"/>
    </source>
</evidence>
<evidence type="ECO:0000256" key="14">
    <source>
        <dbReference type="ARBA" id="ARBA00070006"/>
    </source>
</evidence>
<keyword evidence="9" id="KW-1015">Disulfide bond</keyword>
<feature type="domain" description="Repulsive guidance molecule N-terminal" evidence="19">
    <location>
        <begin position="41"/>
        <end position="108"/>
    </location>
</feature>
<dbReference type="GO" id="GO:0015026">
    <property type="term" value="F:coreceptor activity"/>
    <property type="evidence" value="ECO:0007669"/>
    <property type="project" value="TreeGrafter"/>
</dbReference>
<accession>A0A8C5SLQ2</accession>
<keyword evidence="10" id="KW-0325">Glycoprotein</keyword>
<evidence type="ECO:0000256" key="1">
    <source>
        <dbReference type="ARBA" id="ARBA00004609"/>
    </source>
</evidence>
<evidence type="ECO:0000256" key="11">
    <source>
        <dbReference type="ARBA" id="ARBA00023288"/>
    </source>
</evidence>
<name>A0A8C5SLQ2_LATLA</name>
<dbReference type="Pfam" id="PF06534">
    <property type="entry name" value="RGM_C"/>
    <property type="match status" value="1"/>
</dbReference>
<evidence type="ECO:0000256" key="4">
    <source>
        <dbReference type="ARBA" id="ARBA00022553"/>
    </source>
</evidence>
<evidence type="ECO:0000256" key="8">
    <source>
        <dbReference type="ARBA" id="ARBA00023136"/>
    </source>
</evidence>
<organism evidence="20 21">
    <name type="scientific">Laticauda laticaudata</name>
    <name type="common">Blue-ringed sea krait</name>
    <name type="synonym">Blue-lipped sea krait</name>
    <dbReference type="NCBI Taxonomy" id="8630"/>
    <lineage>
        <taxon>Eukaryota</taxon>
        <taxon>Metazoa</taxon>
        <taxon>Chordata</taxon>
        <taxon>Craniata</taxon>
        <taxon>Vertebrata</taxon>
        <taxon>Euteleostomi</taxon>
        <taxon>Lepidosauria</taxon>
        <taxon>Squamata</taxon>
        <taxon>Bifurcata</taxon>
        <taxon>Unidentata</taxon>
        <taxon>Episquamata</taxon>
        <taxon>Toxicofera</taxon>
        <taxon>Serpentes</taxon>
        <taxon>Colubroidea</taxon>
        <taxon>Elapidae</taxon>
        <taxon>Laticaudinae</taxon>
        <taxon>Laticauda</taxon>
    </lineage>
</organism>
<comment type="subcellular location">
    <subcellularLocation>
        <location evidence="1">Cell membrane</location>
        <topology evidence="1">Lipid-anchor</topology>
        <topology evidence="1">GPI-anchor</topology>
    </subcellularLocation>
</comment>
<comment type="subunit">
    <text evidence="13">Interacts with BMP2 and BMP4. Interacts with BMP6. Interacts with BMPR1B. Interacts with TMPRSS6.</text>
</comment>
<comment type="similarity">
    <text evidence="2">Belongs to the repulsive guidance molecule (RGM) family.</text>
</comment>
<dbReference type="Proteomes" id="UP000694406">
    <property type="component" value="Unplaced"/>
</dbReference>
<feature type="signal peptide" evidence="17">
    <location>
        <begin position="1"/>
        <end position="39"/>
    </location>
</feature>
<keyword evidence="4" id="KW-0597">Phosphoprotein</keyword>
<evidence type="ECO:0000259" key="18">
    <source>
        <dbReference type="Pfam" id="PF06534"/>
    </source>
</evidence>
<evidence type="ECO:0000256" key="10">
    <source>
        <dbReference type="ARBA" id="ARBA00023180"/>
    </source>
</evidence>
<dbReference type="GO" id="GO:0030509">
    <property type="term" value="P:BMP signaling pathway"/>
    <property type="evidence" value="ECO:0007669"/>
    <property type="project" value="TreeGrafter"/>
</dbReference>
<keyword evidence="6 17" id="KW-0732">Signal</keyword>
<dbReference type="InterPro" id="IPR040287">
    <property type="entry name" value="RGM"/>
</dbReference>
<evidence type="ECO:0000256" key="17">
    <source>
        <dbReference type="SAM" id="SignalP"/>
    </source>
</evidence>
<evidence type="ECO:0000256" key="12">
    <source>
        <dbReference type="ARBA" id="ARBA00053187"/>
    </source>
</evidence>
<evidence type="ECO:0000256" key="16">
    <source>
        <dbReference type="ARBA" id="ARBA00077667"/>
    </source>
</evidence>
<evidence type="ECO:0000256" key="7">
    <source>
        <dbReference type="ARBA" id="ARBA00022813"/>
    </source>
</evidence>
<evidence type="ECO:0000256" key="3">
    <source>
        <dbReference type="ARBA" id="ARBA00022475"/>
    </source>
</evidence>
<evidence type="ECO:0000256" key="15">
    <source>
        <dbReference type="ARBA" id="ARBA00076509"/>
    </source>
</evidence>
<keyword evidence="21" id="KW-1185">Reference proteome</keyword>
<evidence type="ECO:0000256" key="6">
    <source>
        <dbReference type="ARBA" id="ARBA00022729"/>
    </source>
</evidence>
<evidence type="ECO:0000313" key="20">
    <source>
        <dbReference type="Ensembl" id="ENSLLTP00000020432.1"/>
    </source>
</evidence>
<evidence type="ECO:0000256" key="5">
    <source>
        <dbReference type="ARBA" id="ARBA00022622"/>
    </source>
</evidence>
<sequence>MDWSGGPPCLPRLPPLHFPGRGFLLKTLFLLLLCRYVQTRCRILRCNSEYVASTLPLRGPGRRAAHCLALRAYARCTRHTARTCRGDLAFHLAIHGIEDLMAQHNCSKEGPSPAPHPPHPSGAGATDLCNYEKAFAHKHGHPPAYRHCASFGDPHIRTFGDDFHTCRVEGSWPLLDNHYLFAQATHSPVAKGSNATATSKITIIFKNMKECIDQKVYQAEADNLPVAFVDGSLNGGERPGGDSLSILERAPGQHVEIRAAYIGTTIVVRRAGKQFSFSIRMAEEVAGSFTEEQDLQLCVGGCPPSQRISRHHSCCGHSTISAEKARRLCKEKLPVEDIYFHSCVFDVVTSGDSNSTLAARGALEDARLFHPDAKKLHLFWHDVAHQAATSSFFCLTLTAIPALAWEI</sequence>
<proteinExistence type="inferred from homology"/>
<evidence type="ECO:0000256" key="13">
    <source>
        <dbReference type="ARBA" id="ARBA00066279"/>
    </source>
</evidence>
<evidence type="ECO:0000259" key="19">
    <source>
        <dbReference type="Pfam" id="PF06535"/>
    </source>
</evidence>
<dbReference type="FunFam" id="3.40.1000.10:FF:000003">
    <property type="entry name" value="hemojuvelin isoform X1"/>
    <property type="match status" value="1"/>
</dbReference>
<reference evidence="20" key="1">
    <citation type="submission" date="2025-08" db="UniProtKB">
        <authorList>
            <consortium name="Ensembl"/>
        </authorList>
    </citation>
    <scope>IDENTIFICATION</scope>
</reference>
<feature type="domain" description="Repulsive guidance molecule C-terminal" evidence="18">
    <location>
        <begin position="145"/>
        <end position="371"/>
    </location>
</feature>
<dbReference type="GeneTree" id="ENSGT00950000183112"/>
<keyword evidence="5" id="KW-0336">GPI-anchor</keyword>
<dbReference type="GO" id="GO:0005886">
    <property type="term" value="C:plasma membrane"/>
    <property type="evidence" value="ECO:0007669"/>
    <property type="project" value="UniProtKB-SubCell"/>
</dbReference>
<keyword evidence="8" id="KW-0472">Membrane</keyword>
<comment type="function">
    <text evidence="12">Acts as a bone morphogenetic protein (BMP) coreceptor. Through enhancement of BMP signaling regulates hepcidin (HAMP) expression and regulates iron homeostasis.</text>
</comment>
<keyword evidence="3" id="KW-1003">Cell membrane</keyword>
<evidence type="ECO:0000313" key="21">
    <source>
        <dbReference type="Proteomes" id="UP000694406"/>
    </source>
</evidence>